<dbReference type="GO" id="GO:0004792">
    <property type="term" value="F:thiosulfate-cyanide sulfurtransferase activity"/>
    <property type="evidence" value="ECO:0007669"/>
    <property type="project" value="TreeGrafter"/>
</dbReference>
<protein>
    <recommendedName>
        <fullName evidence="3">Rhodanese domain-containing protein</fullName>
    </recommendedName>
</protein>
<dbReference type="Pfam" id="PF00581">
    <property type="entry name" value="Rhodanese"/>
    <property type="match status" value="2"/>
</dbReference>
<dbReference type="SMART" id="SM00450">
    <property type="entry name" value="RHOD"/>
    <property type="match status" value="2"/>
</dbReference>
<dbReference type="Gene3D" id="3.40.250.10">
    <property type="entry name" value="Rhodanese-like domain"/>
    <property type="match status" value="2"/>
</dbReference>
<organism evidence="4 5">
    <name type="scientific">Adineta ricciae</name>
    <name type="common">Rotifer</name>
    <dbReference type="NCBI Taxonomy" id="249248"/>
    <lineage>
        <taxon>Eukaryota</taxon>
        <taxon>Metazoa</taxon>
        <taxon>Spiralia</taxon>
        <taxon>Gnathifera</taxon>
        <taxon>Rotifera</taxon>
        <taxon>Eurotatoria</taxon>
        <taxon>Bdelloidea</taxon>
        <taxon>Adinetida</taxon>
        <taxon>Adinetidae</taxon>
        <taxon>Adineta</taxon>
    </lineage>
</organism>
<dbReference type="InterPro" id="IPR036873">
    <property type="entry name" value="Rhodanese-like_dom_sf"/>
</dbReference>
<keyword evidence="2" id="KW-0677">Repeat</keyword>
<dbReference type="PANTHER" id="PTHR11364">
    <property type="entry name" value="THIOSULFATE SULFERTANSFERASE"/>
    <property type="match status" value="1"/>
</dbReference>
<dbReference type="GO" id="GO:0005739">
    <property type="term" value="C:mitochondrion"/>
    <property type="evidence" value="ECO:0007669"/>
    <property type="project" value="TreeGrafter"/>
</dbReference>
<dbReference type="SUPFAM" id="SSF52821">
    <property type="entry name" value="Rhodanese/Cell cycle control phosphatase"/>
    <property type="match status" value="2"/>
</dbReference>
<dbReference type="CDD" id="cd01448">
    <property type="entry name" value="TST_Repeat_1"/>
    <property type="match status" value="1"/>
</dbReference>
<gene>
    <name evidence="4" type="ORF">XAT740_LOCUS22697</name>
</gene>
<name>A0A814V7X0_ADIRI</name>
<evidence type="ECO:0000313" key="5">
    <source>
        <dbReference type="Proteomes" id="UP000663828"/>
    </source>
</evidence>
<evidence type="ECO:0000259" key="3">
    <source>
        <dbReference type="PROSITE" id="PS50206"/>
    </source>
</evidence>
<feature type="domain" description="Rhodanese" evidence="3">
    <location>
        <begin position="171"/>
        <end position="278"/>
    </location>
</feature>
<accession>A0A814V7X0</accession>
<reference evidence="4" key="1">
    <citation type="submission" date="2021-02" db="EMBL/GenBank/DDBJ databases">
        <authorList>
            <person name="Nowell W R."/>
        </authorList>
    </citation>
    <scope>NUCLEOTIDE SEQUENCE</scope>
</reference>
<evidence type="ECO:0000256" key="2">
    <source>
        <dbReference type="ARBA" id="ARBA00022737"/>
    </source>
</evidence>
<proteinExistence type="predicted"/>
<evidence type="ECO:0000313" key="4">
    <source>
        <dbReference type="EMBL" id="CAF1183223.1"/>
    </source>
</evidence>
<keyword evidence="5" id="KW-1185">Reference proteome</keyword>
<dbReference type="CDD" id="cd01449">
    <property type="entry name" value="TST_Repeat_2"/>
    <property type="match status" value="1"/>
</dbReference>
<dbReference type="EMBL" id="CAJNOR010001682">
    <property type="protein sequence ID" value="CAF1183223.1"/>
    <property type="molecule type" value="Genomic_DNA"/>
</dbReference>
<comment type="caution">
    <text evidence="4">The sequence shown here is derived from an EMBL/GenBank/DDBJ whole genome shotgun (WGS) entry which is preliminary data.</text>
</comment>
<keyword evidence="1" id="KW-0808">Transferase</keyword>
<feature type="domain" description="Rhodanese" evidence="3">
    <location>
        <begin position="41"/>
        <end position="137"/>
    </location>
</feature>
<dbReference type="InterPro" id="IPR045078">
    <property type="entry name" value="TST/MPST-like"/>
</dbReference>
<sequence>MKAIKAIPPVLSCQALKDLLRSSSQKVSVLEADIGKQFHNEFLHAHIPKARFFDQLECTQPTKLIPRGLPDIKCFESYLSHLGVSNKDHIVLYDRSPMGFYATSRAWWLLKTYGVDSLSILNGGFHKWAKEVNDLEPSNDNQPKETGKFSVHLNERMVKDFQTMLNIVSSKDKKQQIVDARPRNLFSGEKGGHLPDSLNVPYNDVFDQDNQCLKSKEELQQLFEKAGVNLSKPAIYTCQTGTTASTLAFIAHILGQKSYSVYNGSFTEWQQRAPKEYIIQEQTSSPAAGA</sequence>
<dbReference type="PANTHER" id="PTHR11364:SF27">
    <property type="entry name" value="SULFURTRANSFERASE"/>
    <property type="match status" value="1"/>
</dbReference>
<dbReference type="Proteomes" id="UP000663828">
    <property type="component" value="Unassembled WGS sequence"/>
</dbReference>
<dbReference type="PROSITE" id="PS50206">
    <property type="entry name" value="RHODANESE_3"/>
    <property type="match status" value="2"/>
</dbReference>
<evidence type="ECO:0000256" key="1">
    <source>
        <dbReference type="ARBA" id="ARBA00022679"/>
    </source>
</evidence>
<dbReference type="AlphaFoldDB" id="A0A814V7X0"/>
<dbReference type="InterPro" id="IPR001763">
    <property type="entry name" value="Rhodanese-like_dom"/>
</dbReference>